<keyword evidence="1" id="KW-0175">Coiled coil</keyword>
<evidence type="ECO:0000313" key="3">
    <source>
        <dbReference type="Proteomes" id="UP000501094"/>
    </source>
</evidence>
<protein>
    <recommendedName>
        <fullName evidence="4">Large polyvalent protein associated domain-containing protein</fullName>
    </recommendedName>
</protein>
<organism evidence="2 3">
    <name type="scientific">Candidatus Pelagibacter giovannonii</name>
    <dbReference type="NCBI Taxonomy" id="2563896"/>
    <lineage>
        <taxon>Bacteria</taxon>
        <taxon>Pseudomonadati</taxon>
        <taxon>Pseudomonadota</taxon>
        <taxon>Alphaproteobacteria</taxon>
        <taxon>Candidatus Pelagibacterales</taxon>
        <taxon>Candidatus Pelagibacteraceae</taxon>
        <taxon>Candidatus Pelagibacter</taxon>
    </lineage>
</organism>
<evidence type="ECO:0000256" key="1">
    <source>
        <dbReference type="SAM" id="Coils"/>
    </source>
</evidence>
<name>A0A6H1Q657_9PROT</name>
<evidence type="ECO:0000313" key="2">
    <source>
        <dbReference type="EMBL" id="QIZ21579.1"/>
    </source>
</evidence>
<sequence>MEKKIEQPTEQYEEFDYLSDFYFPLKEVEDKYSSPILKRLRENEIDPHEFLGIEKVEGTGVVKRIEDKADLEEGKKTFGQSFIDFIKDAPEAAAVSTAEAGVNLSNNLVQLFGAGTNMVFKGSEKGDGISQATTEFAQGYNKSSEEIISKLTQYTEDNDVNGVSQLMTDIGIDIAATIPIQRMLKKTGVPSYVATPLSFGLVYGMTGGDKEAENNMFIDSETIHGLNELLGVLPDTPESEIAELVATTFEGTAWGALGDRLVKVFKVVKNNVPAYMNPQTSISMGGAAATGEGAIKVQENAQDNLNVENQNLDEEKKTLNFDEDNQISSPMPGDDEMASAGLGAVFKSILKETAKKLPAKGNGEQFLGQLKNTPGLKQQELKWSGLDDFLKGKKNVTKEEVKDYLEKNTLDVSEVAFPRVSKDADNFNELLNKVKTEKNNLLQEIQNLPQNKNILIDSYNYKLTIVSGKNKTEEMVSMKTLEDVFIGQRLNTYIAPPALQTRTGKVFNKQGLIDDFGKKGDPNTLEFYMFEDSVSGRMTAVRKIDVKDYTNKEDPFSGGKYKFTYKDEMDIKEAEKYMLQKSEDKINRALKAVSGTTKFGGPGYVEPGGKDYKELVFKLKGDGNYPIEKLRYGTGLGNKAITRKEKTEFPYRSPAVHFGTKNEFAHVRFKTRMLNGKKVLSVEEMQSDIVQDMGRNFGEKVTDFPFKNNWYELVSKRLIRYAADNGFDSVAIPKGSTIASRYKQKIDNVVKVNVQPKLTEAGTDPHFVVTYFGAGNRQITRKSFYSEELNKLEKEIGTKNYSQLKDNIDNFVKNRPTEDLKNTRYFADFDKPLILGTGKGKTDLYDKAIPSFLKKYSKKWNAKVYEEELDLGLAYGSEGTGKIPVTIIQLTDDMKKSVQQDGQALFEIFGIGSATAVGANAVSDSMKNNTISQKTN</sequence>
<accession>A0A6H1Q657</accession>
<keyword evidence="3" id="KW-1185">Reference proteome</keyword>
<proteinExistence type="predicted"/>
<dbReference type="Proteomes" id="UP000501094">
    <property type="component" value="Chromosome"/>
</dbReference>
<dbReference type="KEGG" id="peg:E5R92_07265"/>
<reference evidence="2 3" key="1">
    <citation type="journal article" date="2020" name="Nat. Microbiol.">
        <title>Lysogenic host-virus interactions in SAR11 marine bacteria.</title>
        <authorList>
            <person name="Morris R.M."/>
            <person name="Cain K.R."/>
            <person name="Hvorecny K.L."/>
            <person name="Kollman J.M."/>
        </authorList>
    </citation>
    <scope>NUCLEOTIDE SEQUENCE [LARGE SCALE GENOMIC DNA]</scope>
    <source>
        <strain evidence="2 3">NP1</strain>
    </source>
</reference>
<gene>
    <name evidence="2" type="ORF">E5R92_07265</name>
</gene>
<dbReference type="EMBL" id="CP038852">
    <property type="protein sequence ID" value="QIZ21579.1"/>
    <property type="molecule type" value="Genomic_DNA"/>
</dbReference>
<dbReference type="AlphaFoldDB" id="A0A6H1Q657"/>
<dbReference type="RefSeq" id="WP_168607437.1">
    <property type="nucleotide sequence ID" value="NZ_CP038852.1"/>
</dbReference>
<feature type="coiled-coil region" evidence="1">
    <location>
        <begin position="424"/>
        <end position="451"/>
    </location>
</feature>
<evidence type="ECO:0008006" key="4">
    <source>
        <dbReference type="Google" id="ProtNLM"/>
    </source>
</evidence>